<dbReference type="CDD" id="cd06579">
    <property type="entry name" value="TM_PBP1_transp_AraH_like"/>
    <property type="match status" value="1"/>
</dbReference>
<evidence type="ECO:0000256" key="6">
    <source>
        <dbReference type="ARBA" id="ARBA00022989"/>
    </source>
</evidence>
<dbReference type="PANTHER" id="PTHR32196">
    <property type="entry name" value="ABC TRANSPORTER PERMEASE PROTEIN YPHD-RELATED-RELATED"/>
    <property type="match status" value="1"/>
</dbReference>
<keyword evidence="4" id="KW-0997">Cell inner membrane</keyword>
<evidence type="ECO:0000256" key="5">
    <source>
        <dbReference type="ARBA" id="ARBA00022692"/>
    </source>
</evidence>
<keyword evidence="2" id="KW-0813">Transport</keyword>
<proteinExistence type="predicted"/>
<dbReference type="EMBL" id="BOOR01000032">
    <property type="protein sequence ID" value="GII56014.1"/>
    <property type="molecule type" value="Genomic_DNA"/>
</dbReference>
<evidence type="ECO:0000313" key="11">
    <source>
        <dbReference type="Proteomes" id="UP000605992"/>
    </source>
</evidence>
<feature type="transmembrane region" description="Helical" evidence="9">
    <location>
        <begin position="284"/>
        <end position="303"/>
    </location>
</feature>
<keyword evidence="3" id="KW-1003">Cell membrane</keyword>
<evidence type="ECO:0000256" key="7">
    <source>
        <dbReference type="ARBA" id="ARBA00023136"/>
    </source>
</evidence>
<feature type="transmembrane region" description="Helical" evidence="9">
    <location>
        <begin position="12"/>
        <end position="31"/>
    </location>
</feature>
<accession>A0A8J3XX06</accession>
<evidence type="ECO:0000256" key="1">
    <source>
        <dbReference type="ARBA" id="ARBA00004651"/>
    </source>
</evidence>
<evidence type="ECO:0000256" key="4">
    <source>
        <dbReference type="ARBA" id="ARBA00022519"/>
    </source>
</evidence>
<dbReference type="Proteomes" id="UP000605992">
    <property type="component" value="Unassembled WGS sequence"/>
</dbReference>
<evidence type="ECO:0000313" key="10">
    <source>
        <dbReference type="EMBL" id="GII56014.1"/>
    </source>
</evidence>
<dbReference type="RefSeq" id="WP_203946199.1">
    <property type="nucleotide sequence ID" value="NZ_BOOR01000032.1"/>
</dbReference>
<comment type="subcellular location">
    <subcellularLocation>
        <location evidence="1">Cell membrane</location>
        <topology evidence="1">Multi-pass membrane protein</topology>
    </subcellularLocation>
</comment>
<evidence type="ECO:0000256" key="9">
    <source>
        <dbReference type="SAM" id="Phobius"/>
    </source>
</evidence>
<dbReference type="GO" id="GO:0005886">
    <property type="term" value="C:plasma membrane"/>
    <property type="evidence" value="ECO:0007669"/>
    <property type="project" value="UniProtKB-SubCell"/>
</dbReference>
<evidence type="ECO:0000256" key="3">
    <source>
        <dbReference type="ARBA" id="ARBA00022475"/>
    </source>
</evidence>
<protein>
    <recommendedName>
        <fullName evidence="8">Autoinducer 2 import system permease protein LsrD</fullName>
    </recommendedName>
</protein>
<dbReference type="InterPro" id="IPR001851">
    <property type="entry name" value="ABC_transp_permease"/>
</dbReference>
<feature type="transmembrane region" description="Helical" evidence="9">
    <location>
        <begin position="37"/>
        <end position="55"/>
    </location>
</feature>
<feature type="transmembrane region" description="Helical" evidence="9">
    <location>
        <begin position="153"/>
        <end position="172"/>
    </location>
</feature>
<dbReference type="Pfam" id="PF02653">
    <property type="entry name" value="BPD_transp_2"/>
    <property type="match status" value="1"/>
</dbReference>
<dbReference type="GO" id="GO:0022857">
    <property type="term" value="F:transmembrane transporter activity"/>
    <property type="evidence" value="ECO:0007669"/>
    <property type="project" value="InterPro"/>
</dbReference>
<keyword evidence="7 9" id="KW-0472">Membrane</keyword>
<name>A0A8J3XX06_9ACTN</name>
<dbReference type="AlphaFoldDB" id="A0A8J3XX06"/>
<gene>
    <name evidence="10" type="ORF">Pth03_44030</name>
</gene>
<comment type="caution">
    <text evidence="10">The sequence shown here is derived from an EMBL/GenBank/DDBJ whole genome shotgun (WGS) entry which is preliminary data.</text>
</comment>
<organism evidence="10 11">
    <name type="scientific">Planotetraspora thailandica</name>
    <dbReference type="NCBI Taxonomy" id="487172"/>
    <lineage>
        <taxon>Bacteria</taxon>
        <taxon>Bacillati</taxon>
        <taxon>Actinomycetota</taxon>
        <taxon>Actinomycetes</taxon>
        <taxon>Streptosporangiales</taxon>
        <taxon>Streptosporangiaceae</taxon>
        <taxon>Planotetraspora</taxon>
    </lineage>
</organism>
<reference evidence="10" key="1">
    <citation type="submission" date="2021-01" db="EMBL/GenBank/DDBJ databases">
        <title>Whole genome shotgun sequence of Planotetraspora thailandica NBRC 104271.</title>
        <authorList>
            <person name="Komaki H."/>
            <person name="Tamura T."/>
        </authorList>
    </citation>
    <scope>NUCLEOTIDE SEQUENCE</scope>
    <source>
        <strain evidence="10">NBRC 104271</strain>
    </source>
</reference>
<keyword evidence="5 9" id="KW-0812">Transmembrane</keyword>
<keyword evidence="6 9" id="KW-1133">Transmembrane helix</keyword>
<feature type="transmembrane region" description="Helical" evidence="9">
    <location>
        <begin position="205"/>
        <end position="226"/>
    </location>
</feature>
<evidence type="ECO:0000256" key="8">
    <source>
        <dbReference type="ARBA" id="ARBA00039381"/>
    </source>
</evidence>
<feature type="transmembrane region" description="Helical" evidence="9">
    <location>
        <begin position="87"/>
        <end position="108"/>
    </location>
</feature>
<evidence type="ECO:0000256" key="2">
    <source>
        <dbReference type="ARBA" id="ARBA00022448"/>
    </source>
</evidence>
<feature type="transmembrane region" description="Helical" evidence="9">
    <location>
        <begin position="115"/>
        <end position="133"/>
    </location>
</feature>
<keyword evidence="11" id="KW-1185">Reference proteome</keyword>
<dbReference type="PANTHER" id="PTHR32196:SF71">
    <property type="entry name" value="AUTOINDUCER 2 IMPORT SYSTEM PERMEASE PROTEIN LSRD"/>
    <property type="match status" value="1"/>
</dbReference>
<sequence>MIDAIKKVPLLVPLVLVMVILSISTDTFLTVGNLENVLVAAAILAIPGMAMTFCLAMGEFDLSIGSTVSLTGVVCCSALIAGQPVPIALFLALAVGAVIGLANGVVITKLGVTPFIATLATMVIVRGASLAYTDGHDQIVSSAGLKYLVGGRPLGIPMPIVLAVVAAALGWWTINRTRFGRWVCAIGSNRDAATMSGLPVDRIRIAVYILVGLSGGVWGLLISSQLQKGNGQLGLGFELDAITVVVLGGTALLGGRASIIGTLLGAVMIETIRNGLNLLNTPPAYQRISVGLLLIAALALLAFRREDRGAKPKRALAGVQESAA</sequence>